<dbReference type="Proteomes" id="UP001155586">
    <property type="component" value="Unassembled WGS sequence"/>
</dbReference>
<dbReference type="AlphaFoldDB" id="A0A9X3HU30"/>
<dbReference type="RefSeq" id="WP_265689264.1">
    <property type="nucleotide sequence ID" value="NZ_JAKRRX010000192.1"/>
</dbReference>
<evidence type="ECO:0000313" key="2">
    <source>
        <dbReference type="Proteomes" id="UP001155586"/>
    </source>
</evidence>
<dbReference type="PANTHER" id="PTHR30363:SF28">
    <property type="entry name" value="TRANSCRIPTIONAL REGULATORY PROTEIN-RELATED"/>
    <property type="match status" value="1"/>
</dbReference>
<dbReference type="PANTHER" id="PTHR30363">
    <property type="entry name" value="HTH-TYPE TRANSCRIPTIONAL REGULATOR SRLR-RELATED"/>
    <property type="match status" value="1"/>
</dbReference>
<dbReference type="InterPro" id="IPR036388">
    <property type="entry name" value="WH-like_DNA-bd_sf"/>
</dbReference>
<name>A0A9X3HU30_9VIBR</name>
<protein>
    <submittedName>
        <fullName evidence="1">Transcriptional regulator</fullName>
    </submittedName>
</protein>
<accession>A0A9X3HU30</accession>
<keyword evidence="2" id="KW-1185">Reference proteome</keyword>
<dbReference type="InterPro" id="IPR050313">
    <property type="entry name" value="Carb_Metab_HTH_regulators"/>
</dbReference>
<organism evidence="1 2">
    <name type="scientific">Vibrio paucivorans</name>
    <dbReference type="NCBI Taxonomy" id="2829489"/>
    <lineage>
        <taxon>Bacteria</taxon>
        <taxon>Pseudomonadati</taxon>
        <taxon>Pseudomonadota</taxon>
        <taxon>Gammaproteobacteria</taxon>
        <taxon>Vibrionales</taxon>
        <taxon>Vibrionaceae</taxon>
        <taxon>Vibrio</taxon>
    </lineage>
</organism>
<reference evidence="1" key="1">
    <citation type="submission" date="2022-02" db="EMBL/GenBank/DDBJ databases">
        <title>Vibrio sp. nov., a new bacterium isolated from Bohai sea, China.</title>
        <authorList>
            <person name="Yuan Y."/>
        </authorList>
    </citation>
    <scope>NUCLEOTIDE SEQUENCE</scope>
    <source>
        <strain evidence="1">DBSS07</strain>
    </source>
</reference>
<dbReference type="CDD" id="cd00090">
    <property type="entry name" value="HTH_ARSR"/>
    <property type="match status" value="1"/>
</dbReference>
<sequence>MKNTQKILQLIKVNGATTAKMLAEQLGVTTMGARQHLQNLEEEGLLVFEDIKVKVGRPTRHWSLTPRGHAQFSDHHAELTVQVIDAVEKLFGSAGVQKVAEERERNTLLHYQRELEGYKGLESKLSKLVELRRKEGYMAELEVTDKGYVLVENHCPISKAAAHCSSLCQSELNVFRQLLGGNVAVTRSEHIIQGQRRCAYLILP</sequence>
<dbReference type="SUPFAM" id="SSF46785">
    <property type="entry name" value="Winged helix' DNA-binding domain"/>
    <property type="match status" value="1"/>
</dbReference>
<proteinExistence type="predicted"/>
<comment type="caution">
    <text evidence="1">The sequence shown here is derived from an EMBL/GenBank/DDBJ whole genome shotgun (WGS) entry which is preliminary data.</text>
</comment>
<dbReference type="GO" id="GO:0006355">
    <property type="term" value="P:regulation of DNA-templated transcription"/>
    <property type="evidence" value="ECO:0007669"/>
    <property type="project" value="UniProtKB-ARBA"/>
</dbReference>
<dbReference type="InterPro" id="IPR036390">
    <property type="entry name" value="WH_DNA-bd_sf"/>
</dbReference>
<dbReference type="InterPro" id="IPR011991">
    <property type="entry name" value="ArsR-like_HTH"/>
</dbReference>
<dbReference type="EMBL" id="JAKRRX010000192">
    <property type="protein sequence ID" value="MCW8336204.1"/>
    <property type="molecule type" value="Genomic_DNA"/>
</dbReference>
<dbReference type="Gene3D" id="1.10.10.10">
    <property type="entry name" value="Winged helix-like DNA-binding domain superfamily/Winged helix DNA-binding domain"/>
    <property type="match status" value="1"/>
</dbReference>
<dbReference type="Pfam" id="PF13412">
    <property type="entry name" value="HTH_24"/>
    <property type="match status" value="1"/>
</dbReference>
<gene>
    <name evidence="1" type="ORF">MD483_20550</name>
</gene>
<evidence type="ECO:0000313" key="1">
    <source>
        <dbReference type="EMBL" id="MCW8336204.1"/>
    </source>
</evidence>